<evidence type="ECO:0000256" key="1">
    <source>
        <dbReference type="SAM" id="MobiDB-lite"/>
    </source>
</evidence>
<dbReference type="GeneID" id="111025983"/>
<dbReference type="KEGG" id="mcha:111025983"/>
<reference evidence="3" key="1">
    <citation type="submission" date="2025-08" db="UniProtKB">
        <authorList>
            <consortium name="RefSeq"/>
        </authorList>
    </citation>
    <scope>IDENTIFICATION</scope>
    <source>
        <strain evidence="3">OHB3-1</strain>
    </source>
</reference>
<name>A0A6J1E0C6_MOMCH</name>
<feature type="region of interest" description="Disordered" evidence="1">
    <location>
        <begin position="82"/>
        <end position="106"/>
    </location>
</feature>
<dbReference type="InterPro" id="IPR039291">
    <property type="entry name" value="At5g17165-like"/>
</dbReference>
<evidence type="ECO:0000313" key="2">
    <source>
        <dbReference type="Proteomes" id="UP000504603"/>
    </source>
</evidence>
<gene>
    <name evidence="3" type="primary">LOC111025983</name>
</gene>
<accession>A0A6J1E0C6</accession>
<dbReference type="PANTHER" id="PTHR35122:SF8">
    <property type="entry name" value="HYDROGEN PEROXIDE INDUCED PROTEIN 1"/>
    <property type="match status" value="1"/>
</dbReference>
<dbReference type="Proteomes" id="UP000504603">
    <property type="component" value="Unplaced"/>
</dbReference>
<dbReference type="Pfam" id="PF22272">
    <property type="entry name" value="LEA_3b"/>
    <property type="match status" value="1"/>
</dbReference>
<dbReference type="RefSeq" id="XP_022159632.1">
    <property type="nucleotide sequence ID" value="XM_022303940.1"/>
</dbReference>
<sequence>MAAATSRFIARRLADFGKQPRRPVSPNSSLSAALSLRRGGHWSATATAYEKNTEDQEVCPTVVPDHVIFHTEAAAQNQNYWAPHPQTGVFGPPAHHTDYSPSASASKEGSVLDLKAWFRHTALEDVDKDDPLH</sequence>
<dbReference type="OrthoDB" id="606645at2759"/>
<protein>
    <submittedName>
        <fullName evidence="3">Late embryogenesis abundant protein At5g17165-like</fullName>
    </submittedName>
</protein>
<evidence type="ECO:0000313" key="3">
    <source>
        <dbReference type="RefSeq" id="XP_022159632.1"/>
    </source>
</evidence>
<dbReference type="PANTHER" id="PTHR35122">
    <property type="entry name" value="OSJNBA0093F12.14 PROTEIN"/>
    <property type="match status" value="1"/>
</dbReference>
<proteinExistence type="predicted"/>
<dbReference type="AlphaFoldDB" id="A0A6J1E0C6"/>
<keyword evidence="2" id="KW-1185">Reference proteome</keyword>
<organism evidence="2 3">
    <name type="scientific">Momordica charantia</name>
    <name type="common">Bitter gourd</name>
    <name type="synonym">Balsam pear</name>
    <dbReference type="NCBI Taxonomy" id="3673"/>
    <lineage>
        <taxon>Eukaryota</taxon>
        <taxon>Viridiplantae</taxon>
        <taxon>Streptophyta</taxon>
        <taxon>Embryophyta</taxon>
        <taxon>Tracheophyta</taxon>
        <taxon>Spermatophyta</taxon>
        <taxon>Magnoliopsida</taxon>
        <taxon>eudicotyledons</taxon>
        <taxon>Gunneridae</taxon>
        <taxon>Pentapetalae</taxon>
        <taxon>rosids</taxon>
        <taxon>fabids</taxon>
        <taxon>Cucurbitales</taxon>
        <taxon>Cucurbitaceae</taxon>
        <taxon>Momordiceae</taxon>
        <taxon>Momordica</taxon>
    </lineage>
</organism>